<protein>
    <recommendedName>
        <fullName evidence="11">Peptidase M3A/M3B catalytic domain-containing protein</fullName>
    </recommendedName>
</protein>
<dbReference type="OMA" id="ALMFEYM"/>
<reference evidence="12" key="1">
    <citation type="submission" date="2022-12" db="EMBL/GenBank/DDBJ databases">
        <title>Genome assemblies of Blomia tropicalis.</title>
        <authorList>
            <person name="Cui Y."/>
        </authorList>
    </citation>
    <scope>NUCLEOTIDE SEQUENCE</scope>
    <source>
        <tissue evidence="12">Adult mites</tissue>
    </source>
</reference>
<dbReference type="InterPro" id="IPR024077">
    <property type="entry name" value="Neurolysin/TOP_dom2"/>
</dbReference>
<dbReference type="EMBL" id="JAPWDV010000002">
    <property type="protein sequence ID" value="KAJ6220987.1"/>
    <property type="molecule type" value="Genomic_DNA"/>
</dbReference>
<evidence type="ECO:0000256" key="5">
    <source>
        <dbReference type="ARBA" id="ARBA00022801"/>
    </source>
</evidence>
<evidence type="ECO:0000259" key="11">
    <source>
        <dbReference type="Pfam" id="PF01432"/>
    </source>
</evidence>
<evidence type="ECO:0000313" key="13">
    <source>
        <dbReference type="Proteomes" id="UP001142055"/>
    </source>
</evidence>
<name>A0A9Q0M8H4_BLOTA</name>
<evidence type="ECO:0000256" key="8">
    <source>
        <dbReference type="ARBA" id="ARBA00023049"/>
    </source>
</evidence>
<evidence type="ECO:0000256" key="2">
    <source>
        <dbReference type="ARBA" id="ARBA00006040"/>
    </source>
</evidence>
<dbReference type="GO" id="GO:0006518">
    <property type="term" value="P:peptide metabolic process"/>
    <property type="evidence" value="ECO:0007669"/>
    <property type="project" value="TreeGrafter"/>
</dbReference>
<gene>
    <name evidence="12" type="ORF">RDWZM_006799</name>
</gene>
<sequence>MYRNIWSTSRCCGGFLKQSNRLISYHNSLSHQVNSFTQQIKAPKTNAKGLFGNQLLSNWNGFYLFRQNAIIEAEGLVQEAISPSRNRKMVQVFDELSNCLCKVADLSEFVRIGHPDRNYANAAEQSSIAINAEVERLNTNRALYNALLQTTTQGDVVPTTAGDDYVSKLFLFDFEQSGIHLNEDLRKEVVHLNEHILQVGSYFMQGTAQPRVVISGLHNDSNDPKLREFAFKQFLRFEDHQEQLLLELIYSRLKLSRICGFQSFAHRAINGSIAETPEFVWELINTVNNMVRSKSELDFTHMLALKQNESFEHCGVLKQWDIPYYTQSHKVKRFSEDIKSANPYFSLGSCMEGLDMILNSIFNIRLEICDTNEEDLWHPNVMKIAVRDLSNEKLLGYIYGDFFIRSKKPFHDCDYQLPIVVVFLNFPNATSSYPTLLSPSMVDNLFHEMGHAIHSMLARTPYQHVTGTRCSTDLAEVPSILMENFASDPRVVGKFAKHFANGKPIDEKLLHNWIDSKTIFAASDLQLQIFYSALDQVYHSDNPLKSCRNTTEVLNKIQDQYYGIGNTSGTSWQLRFGHLVGYGAKYYSYLVSKAVSSSIWDKLFERDPLSSSAGSFYRQEVLAHGGGKPPKEIVESVLGHEVTANFLANSLVNNIDQHYLKSSKLDQ</sequence>
<feature type="domain" description="Peptidase M3A/M3B catalytic" evidence="11">
    <location>
        <begin position="219"/>
        <end position="647"/>
    </location>
</feature>
<comment type="similarity">
    <text evidence="2 10">Belongs to the peptidase M3 family.</text>
</comment>
<dbReference type="Gene3D" id="3.40.390.10">
    <property type="entry name" value="Collagenase (Catalytic Domain)"/>
    <property type="match status" value="1"/>
</dbReference>
<dbReference type="InterPro" id="IPR024079">
    <property type="entry name" value="MetalloPept_cat_dom_sf"/>
</dbReference>
<comment type="subcellular location">
    <subcellularLocation>
        <location evidence="1">Mitochondrion</location>
    </subcellularLocation>
</comment>
<dbReference type="GO" id="GO:0046872">
    <property type="term" value="F:metal ion binding"/>
    <property type="evidence" value="ECO:0007669"/>
    <property type="project" value="UniProtKB-UniRule"/>
</dbReference>
<evidence type="ECO:0000256" key="7">
    <source>
        <dbReference type="ARBA" id="ARBA00022946"/>
    </source>
</evidence>
<dbReference type="InterPro" id="IPR045090">
    <property type="entry name" value="Pept_M3A_M3B"/>
</dbReference>
<dbReference type="PANTHER" id="PTHR11804:SF79">
    <property type="entry name" value="MITOCHONDRIAL INTERMEDIATE PEPTIDASE"/>
    <property type="match status" value="1"/>
</dbReference>
<dbReference type="AlphaFoldDB" id="A0A9Q0M8H4"/>
<dbReference type="Pfam" id="PF01432">
    <property type="entry name" value="Peptidase_M3"/>
    <property type="match status" value="1"/>
</dbReference>
<keyword evidence="5 10" id="KW-0378">Hydrolase</keyword>
<dbReference type="GO" id="GO:0005739">
    <property type="term" value="C:mitochondrion"/>
    <property type="evidence" value="ECO:0007669"/>
    <property type="project" value="UniProtKB-SubCell"/>
</dbReference>
<evidence type="ECO:0000256" key="1">
    <source>
        <dbReference type="ARBA" id="ARBA00004173"/>
    </source>
</evidence>
<dbReference type="InterPro" id="IPR001567">
    <property type="entry name" value="Pept_M3A_M3B_dom"/>
</dbReference>
<dbReference type="CDD" id="cd06457">
    <property type="entry name" value="M3A_MIP"/>
    <property type="match status" value="1"/>
</dbReference>
<keyword evidence="7" id="KW-0809">Transit peptide</keyword>
<evidence type="ECO:0000256" key="10">
    <source>
        <dbReference type="RuleBase" id="RU003435"/>
    </source>
</evidence>
<dbReference type="InterPro" id="IPR033851">
    <property type="entry name" value="M3A_MIP"/>
</dbReference>
<keyword evidence="3 10" id="KW-0645">Protease</keyword>
<dbReference type="Gene3D" id="1.10.1370.10">
    <property type="entry name" value="Neurolysin, domain 3"/>
    <property type="match status" value="1"/>
</dbReference>
<keyword evidence="9" id="KW-0496">Mitochondrion</keyword>
<evidence type="ECO:0000313" key="12">
    <source>
        <dbReference type="EMBL" id="KAJ6220987.1"/>
    </source>
</evidence>
<proteinExistence type="inferred from homology"/>
<keyword evidence="4 10" id="KW-0479">Metal-binding</keyword>
<dbReference type="GO" id="GO:0006627">
    <property type="term" value="P:protein processing involved in protein targeting to mitochondrion"/>
    <property type="evidence" value="ECO:0007669"/>
    <property type="project" value="TreeGrafter"/>
</dbReference>
<evidence type="ECO:0000256" key="6">
    <source>
        <dbReference type="ARBA" id="ARBA00022833"/>
    </source>
</evidence>
<dbReference type="PANTHER" id="PTHR11804">
    <property type="entry name" value="PROTEASE M3 THIMET OLIGOPEPTIDASE-RELATED"/>
    <property type="match status" value="1"/>
</dbReference>
<keyword evidence="6 10" id="KW-0862">Zinc</keyword>
<evidence type="ECO:0000256" key="9">
    <source>
        <dbReference type="ARBA" id="ARBA00023128"/>
    </source>
</evidence>
<dbReference type="Proteomes" id="UP001142055">
    <property type="component" value="Chromosome 2"/>
</dbReference>
<evidence type="ECO:0000256" key="4">
    <source>
        <dbReference type="ARBA" id="ARBA00022723"/>
    </source>
</evidence>
<keyword evidence="13" id="KW-1185">Reference proteome</keyword>
<accession>A0A9Q0M8H4</accession>
<comment type="caution">
    <text evidence="12">The sequence shown here is derived from an EMBL/GenBank/DDBJ whole genome shotgun (WGS) entry which is preliminary data.</text>
</comment>
<dbReference type="GO" id="GO:0004222">
    <property type="term" value="F:metalloendopeptidase activity"/>
    <property type="evidence" value="ECO:0007669"/>
    <property type="project" value="InterPro"/>
</dbReference>
<organism evidence="12 13">
    <name type="scientific">Blomia tropicalis</name>
    <name type="common">Mite</name>
    <dbReference type="NCBI Taxonomy" id="40697"/>
    <lineage>
        <taxon>Eukaryota</taxon>
        <taxon>Metazoa</taxon>
        <taxon>Ecdysozoa</taxon>
        <taxon>Arthropoda</taxon>
        <taxon>Chelicerata</taxon>
        <taxon>Arachnida</taxon>
        <taxon>Acari</taxon>
        <taxon>Acariformes</taxon>
        <taxon>Sarcoptiformes</taxon>
        <taxon>Astigmata</taxon>
        <taxon>Glycyphagoidea</taxon>
        <taxon>Echimyopodidae</taxon>
        <taxon>Blomia</taxon>
    </lineage>
</organism>
<dbReference type="SUPFAM" id="SSF55486">
    <property type="entry name" value="Metalloproteases ('zincins'), catalytic domain"/>
    <property type="match status" value="1"/>
</dbReference>
<evidence type="ECO:0000256" key="3">
    <source>
        <dbReference type="ARBA" id="ARBA00022670"/>
    </source>
</evidence>
<comment type="cofactor">
    <cofactor evidence="10">
        <name>Zn(2+)</name>
        <dbReference type="ChEBI" id="CHEBI:29105"/>
    </cofactor>
    <text evidence="10">Binds 1 zinc ion.</text>
</comment>
<keyword evidence="8 10" id="KW-0482">Metalloprotease</keyword>